<evidence type="ECO:0000256" key="2">
    <source>
        <dbReference type="ARBA" id="ARBA00008978"/>
    </source>
</evidence>
<name>A0AAN7TSV6_9MYCE</name>
<keyword evidence="4" id="KW-0507">mRNA processing</keyword>
<comment type="caution">
    <text evidence="10">The sequence shown here is derived from an EMBL/GenBank/DDBJ whole genome shotgun (WGS) entry which is preliminary data.</text>
</comment>
<evidence type="ECO:0000256" key="8">
    <source>
        <dbReference type="ARBA" id="ARBA00047761"/>
    </source>
</evidence>
<dbReference type="FunFam" id="3.40.50.2300:FF:000405">
    <property type="entry name" value="RNA polymerase II subunit A C-terminal domain phosphatase"/>
    <property type="match status" value="1"/>
</dbReference>
<dbReference type="GO" id="GO:0005634">
    <property type="term" value="C:nucleus"/>
    <property type="evidence" value="ECO:0007669"/>
    <property type="project" value="UniProtKB-SubCell"/>
</dbReference>
<reference evidence="10 11" key="1">
    <citation type="submission" date="2023-11" db="EMBL/GenBank/DDBJ databases">
        <title>Dfirmibasis_genome.</title>
        <authorList>
            <person name="Edelbroek B."/>
            <person name="Kjellin J."/>
            <person name="Jerlstrom-Hultqvist J."/>
            <person name="Soderbom F."/>
        </authorList>
    </citation>
    <scope>NUCLEOTIDE SEQUENCE [LARGE SCALE GENOMIC DNA]</scope>
    <source>
        <strain evidence="10 11">TNS-C-14</strain>
    </source>
</reference>
<keyword evidence="7" id="KW-0539">Nucleus</keyword>
<dbReference type="GO" id="GO:0004722">
    <property type="term" value="F:protein serine/threonine phosphatase activity"/>
    <property type="evidence" value="ECO:0007669"/>
    <property type="project" value="UniProtKB-EC"/>
</dbReference>
<evidence type="ECO:0000256" key="9">
    <source>
        <dbReference type="ARBA" id="ARBA00048336"/>
    </source>
</evidence>
<accession>A0AAN7TSV6</accession>
<evidence type="ECO:0000256" key="1">
    <source>
        <dbReference type="ARBA" id="ARBA00004123"/>
    </source>
</evidence>
<comment type="similarity">
    <text evidence="2">Belongs to the SSU72 phosphatase family.</text>
</comment>
<evidence type="ECO:0000256" key="6">
    <source>
        <dbReference type="ARBA" id="ARBA00022912"/>
    </source>
</evidence>
<dbReference type="Proteomes" id="UP001344447">
    <property type="component" value="Unassembled WGS sequence"/>
</dbReference>
<dbReference type="InterPro" id="IPR011992">
    <property type="entry name" value="EF-hand-dom_pair"/>
</dbReference>
<dbReference type="EMBL" id="JAVFKY010000006">
    <property type="protein sequence ID" value="KAK5575020.1"/>
    <property type="molecule type" value="Genomic_DNA"/>
</dbReference>
<evidence type="ECO:0000256" key="4">
    <source>
        <dbReference type="ARBA" id="ARBA00022664"/>
    </source>
</evidence>
<keyword evidence="6" id="KW-0904">Protein phosphatase</keyword>
<keyword evidence="11" id="KW-1185">Reference proteome</keyword>
<evidence type="ECO:0000256" key="5">
    <source>
        <dbReference type="ARBA" id="ARBA00022801"/>
    </source>
</evidence>
<protein>
    <recommendedName>
        <fullName evidence="3">protein-serine/threonine phosphatase</fullName>
        <ecNumber evidence="3">3.1.3.16</ecNumber>
    </recommendedName>
</protein>
<evidence type="ECO:0000256" key="7">
    <source>
        <dbReference type="ARBA" id="ARBA00023242"/>
    </source>
</evidence>
<evidence type="ECO:0000313" key="10">
    <source>
        <dbReference type="EMBL" id="KAK5575020.1"/>
    </source>
</evidence>
<dbReference type="Gene3D" id="1.10.238.10">
    <property type="entry name" value="EF-hand"/>
    <property type="match status" value="1"/>
</dbReference>
<dbReference type="SUPFAM" id="SSF47473">
    <property type="entry name" value="EF-hand"/>
    <property type="match status" value="1"/>
</dbReference>
<dbReference type="InterPro" id="IPR006811">
    <property type="entry name" value="RNA_pol_II_suA"/>
</dbReference>
<comment type="catalytic activity">
    <reaction evidence="8">
        <text>O-phospho-L-seryl-[protein] + H2O = L-seryl-[protein] + phosphate</text>
        <dbReference type="Rhea" id="RHEA:20629"/>
        <dbReference type="Rhea" id="RHEA-COMP:9863"/>
        <dbReference type="Rhea" id="RHEA-COMP:11604"/>
        <dbReference type="ChEBI" id="CHEBI:15377"/>
        <dbReference type="ChEBI" id="CHEBI:29999"/>
        <dbReference type="ChEBI" id="CHEBI:43474"/>
        <dbReference type="ChEBI" id="CHEBI:83421"/>
        <dbReference type="EC" id="3.1.3.16"/>
    </reaction>
</comment>
<comment type="subcellular location">
    <subcellularLocation>
        <location evidence="1">Nucleus</location>
    </subcellularLocation>
</comment>
<dbReference type="GO" id="GO:0006397">
    <property type="term" value="P:mRNA processing"/>
    <property type="evidence" value="ECO:0007669"/>
    <property type="project" value="UniProtKB-KW"/>
</dbReference>
<proteinExistence type="inferred from homology"/>
<organism evidence="10 11">
    <name type="scientific">Dictyostelium firmibasis</name>
    <dbReference type="NCBI Taxonomy" id="79012"/>
    <lineage>
        <taxon>Eukaryota</taxon>
        <taxon>Amoebozoa</taxon>
        <taxon>Evosea</taxon>
        <taxon>Eumycetozoa</taxon>
        <taxon>Dictyostelia</taxon>
        <taxon>Dictyosteliales</taxon>
        <taxon>Dictyosteliaceae</taxon>
        <taxon>Dictyostelium</taxon>
    </lineage>
</organism>
<sequence length="377" mass="43715">MASVSEHCLNEIKPIILKSDKNKDRQYSIDEIIQLLKKSNSKCPERLGALLFKSLNKKLDESICFNDIDDRELSKNCDKFKDKPELDIETFLLKFNKNNDKMISHHELKTKLEELGCTNSKKTADYVFEKIDINKEGSLSFENLENKKINVEKEKYMSTQSPTTTTNNNKHNISNISSIANQCNKRIAMVCASNQNRSLEAHHLFVRSGFKNIRSFGTSTHCKLPGPSIHQPNIFSFGTPYQDIYTSLKNQDQELYIRNGLLNMLERNISVKLAPEKWQEEQQTKFEIVYTFDQRVYDAVIEDLLQRDVSSTLLQPVHIINLQVKDTHEEAVGGAQHALEITSIIEKTENWEEKLDQILEDFYKQTSRQLLHTLMFY</sequence>
<dbReference type="AlphaFoldDB" id="A0AAN7TSV6"/>
<dbReference type="PANTHER" id="PTHR20383">
    <property type="entry name" value="RNA POLYMERASE II SUBUNIT A C-TERMINAL DOMAIN PHOSPHATASE"/>
    <property type="match status" value="1"/>
</dbReference>
<dbReference type="Gene3D" id="3.40.50.2300">
    <property type="match status" value="2"/>
</dbReference>
<evidence type="ECO:0000256" key="3">
    <source>
        <dbReference type="ARBA" id="ARBA00013081"/>
    </source>
</evidence>
<dbReference type="Pfam" id="PF04722">
    <property type="entry name" value="Ssu72"/>
    <property type="match status" value="1"/>
</dbReference>
<keyword evidence="5" id="KW-0378">Hydrolase</keyword>
<evidence type="ECO:0000313" key="11">
    <source>
        <dbReference type="Proteomes" id="UP001344447"/>
    </source>
</evidence>
<gene>
    <name evidence="10" type="ORF">RB653_010275</name>
</gene>
<dbReference type="EC" id="3.1.3.16" evidence="3"/>
<comment type="catalytic activity">
    <reaction evidence="9">
        <text>O-phospho-L-threonyl-[protein] + H2O = L-threonyl-[protein] + phosphate</text>
        <dbReference type="Rhea" id="RHEA:47004"/>
        <dbReference type="Rhea" id="RHEA-COMP:11060"/>
        <dbReference type="Rhea" id="RHEA-COMP:11605"/>
        <dbReference type="ChEBI" id="CHEBI:15377"/>
        <dbReference type="ChEBI" id="CHEBI:30013"/>
        <dbReference type="ChEBI" id="CHEBI:43474"/>
        <dbReference type="ChEBI" id="CHEBI:61977"/>
        <dbReference type="EC" id="3.1.3.16"/>
    </reaction>
</comment>